<dbReference type="OrthoDB" id="3185659at2"/>
<dbReference type="PANTHER" id="PTHR43060">
    <property type="entry name" value="3-HYDROXYISOBUTYRATE DEHYDROGENASE-LIKE 1, MITOCHONDRIAL-RELATED"/>
    <property type="match status" value="1"/>
</dbReference>
<protein>
    <submittedName>
        <fullName evidence="7">3-hydroxyisobutyrate dehydrogenase</fullName>
    </submittedName>
</protein>
<dbReference type="InterPro" id="IPR013328">
    <property type="entry name" value="6PGD_dom2"/>
</dbReference>
<dbReference type="SUPFAM" id="SSF48179">
    <property type="entry name" value="6-phosphogluconate dehydrogenase C-terminal domain-like"/>
    <property type="match status" value="1"/>
</dbReference>
<dbReference type="InterPro" id="IPR008927">
    <property type="entry name" value="6-PGluconate_DH-like_C_sf"/>
</dbReference>
<keyword evidence="3" id="KW-0520">NAD</keyword>
<dbReference type="PANTHER" id="PTHR43060:SF15">
    <property type="entry name" value="3-HYDROXYISOBUTYRATE DEHYDROGENASE-LIKE 1, MITOCHONDRIAL-RELATED"/>
    <property type="match status" value="1"/>
</dbReference>
<dbReference type="Pfam" id="PF14833">
    <property type="entry name" value="NAD_binding_11"/>
    <property type="match status" value="1"/>
</dbReference>
<gene>
    <name evidence="7" type="ORF">SAMN05421505_11014</name>
</gene>
<organism evidence="7 8">
    <name type="scientific">Sinosporangium album</name>
    <dbReference type="NCBI Taxonomy" id="504805"/>
    <lineage>
        <taxon>Bacteria</taxon>
        <taxon>Bacillati</taxon>
        <taxon>Actinomycetota</taxon>
        <taxon>Actinomycetes</taxon>
        <taxon>Streptosporangiales</taxon>
        <taxon>Streptosporangiaceae</taxon>
        <taxon>Sinosporangium</taxon>
    </lineage>
</organism>
<evidence type="ECO:0000256" key="3">
    <source>
        <dbReference type="ARBA" id="ARBA00023027"/>
    </source>
</evidence>
<evidence type="ECO:0000313" key="8">
    <source>
        <dbReference type="Proteomes" id="UP000198923"/>
    </source>
</evidence>
<feature type="domain" description="6-phosphogluconate dehydrogenase NADP-binding" evidence="5">
    <location>
        <begin position="10"/>
        <end position="163"/>
    </location>
</feature>
<dbReference type="EMBL" id="FNCN01000010">
    <property type="protein sequence ID" value="SDG98355.1"/>
    <property type="molecule type" value="Genomic_DNA"/>
</dbReference>
<dbReference type="InterPro" id="IPR015815">
    <property type="entry name" value="HIBADH-related"/>
</dbReference>
<dbReference type="Proteomes" id="UP000198923">
    <property type="component" value="Unassembled WGS sequence"/>
</dbReference>
<comment type="similarity">
    <text evidence="1">Belongs to the HIBADH-related family.</text>
</comment>
<dbReference type="InterPro" id="IPR036291">
    <property type="entry name" value="NAD(P)-bd_dom_sf"/>
</dbReference>
<dbReference type="GO" id="GO:0051287">
    <property type="term" value="F:NAD binding"/>
    <property type="evidence" value="ECO:0007669"/>
    <property type="project" value="InterPro"/>
</dbReference>
<dbReference type="Gene3D" id="1.10.1040.10">
    <property type="entry name" value="N-(1-d-carboxylethyl)-l-norvaline Dehydrogenase, domain 2"/>
    <property type="match status" value="1"/>
</dbReference>
<dbReference type="Pfam" id="PF03446">
    <property type="entry name" value="NAD_binding_2"/>
    <property type="match status" value="1"/>
</dbReference>
<dbReference type="GO" id="GO:0016491">
    <property type="term" value="F:oxidoreductase activity"/>
    <property type="evidence" value="ECO:0007669"/>
    <property type="project" value="UniProtKB-KW"/>
</dbReference>
<dbReference type="Gene3D" id="3.40.50.720">
    <property type="entry name" value="NAD(P)-binding Rossmann-like Domain"/>
    <property type="match status" value="1"/>
</dbReference>
<feature type="active site" evidence="4">
    <location>
        <position position="174"/>
    </location>
</feature>
<accession>A0A1G7YQ14</accession>
<dbReference type="RefSeq" id="WP_093170578.1">
    <property type="nucleotide sequence ID" value="NZ_FNCN01000010.1"/>
</dbReference>
<evidence type="ECO:0000256" key="2">
    <source>
        <dbReference type="ARBA" id="ARBA00023002"/>
    </source>
</evidence>
<evidence type="ECO:0000259" key="6">
    <source>
        <dbReference type="Pfam" id="PF14833"/>
    </source>
</evidence>
<evidence type="ECO:0000259" key="5">
    <source>
        <dbReference type="Pfam" id="PF03446"/>
    </source>
</evidence>
<keyword evidence="8" id="KW-1185">Reference proteome</keyword>
<reference evidence="7 8" key="1">
    <citation type="submission" date="2016-10" db="EMBL/GenBank/DDBJ databases">
        <authorList>
            <person name="de Groot N.N."/>
        </authorList>
    </citation>
    <scope>NUCLEOTIDE SEQUENCE [LARGE SCALE GENOMIC DNA]</scope>
    <source>
        <strain evidence="7 8">CPCC 201354</strain>
    </source>
</reference>
<evidence type="ECO:0000256" key="1">
    <source>
        <dbReference type="ARBA" id="ARBA00009080"/>
    </source>
</evidence>
<name>A0A1G7YQ14_9ACTN</name>
<sequence length="308" mass="31458">MTTPGSGPTVGLIAPGKIGLPFAANLIADGYTVWGYRRGSMADFEALGGKAAGSAKEIAERVDVIYTCVTSADALDTVISGEQGLLTAGRSDVLVVDIGAMALSRKEAARDVLAANGITMLDAPVSGTPPMVAERRAVVFASGDETQFERVRPALAALGSIVYTGAFGSGSKMKFVANTLVAVHTAVAAEAIALAKAMDLDLQQVIDRIKPSAAASTMFNVRAPMMAENRFRPVKGTVAGMVDVMDAIKATAAEAGATMPLLSATLKICEEACAQGYGEEDIASIISVLGAESIKAVTKGIETAGTAG</sequence>
<proteinExistence type="inferred from homology"/>
<dbReference type="InterPro" id="IPR006115">
    <property type="entry name" value="6PGDH_NADP-bd"/>
</dbReference>
<dbReference type="AlphaFoldDB" id="A0A1G7YQ14"/>
<feature type="domain" description="3-hydroxyisobutyrate dehydrogenase-like NAD-binding" evidence="6">
    <location>
        <begin position="168"/>
        <end position="289"/>
    </location>
</feature>
<dbReference type="GO" id="GO:0050661">
    <property type="term" value="F:NADP binding"/>
    <property type="evidence" value="ECO:0007669"/>
    <property type="project" value="InterPro"/>
</dbReference>
<evidence type="ECO:0000313" key="7">
    <source>
        <dbReference type="EMBL" id="SDG98355.1"/>
    </source>
</evidence>
<dbReference type="SUPFAM" id="SSF51735">
    <property type="entry name" value="NAD(P)-binding Rossmann-fold domains"/>
    <property type="match status" value="1"/>
</dbReference>
<dbReference type="STRING" id="504805.SAMN05421505_11014"/>
<dbReference type="PIRSF" id="PIRSF000103">
    <property type="entry name" value="HIBADH"/>
    <property type="match status" value="1"/>
</dbReference>
<evidence type="ECO:0000256" key="4">
    <source>
        <dbReference type="PIRSR" id="PIRSR000103-1"/>
    </source>
</evidence>
<keyword evidence="2" id="KW-0560">Oxidoreductase</keyword>
<dbReference type="InterPro" id="IPR029154">
    <property type="entry name" value="HIBADH-like_NADP-bd"/>
</dbReference>